<dbReference type="Gene3D" id="3.40.50.11350">
    <property type="match status" value="1"/>
</dbReference>
<evidence type="ECO:0000313" key="2">
    <source>
        <dbReference type="EMBL" id="PSR77065.1"/>
    </source>
</evidence>
<keyword evidence="3" id="KW-1185">Reference proteome</keyword>
<dbReference type="InParanoid" id="A0A2T2ZUG5"/>
<feature type="compositionally biased region" description="Low complexity" evidence="1">
    <location>
        <begin position="212"/>
        <end position="225"/>
    </location>
</feature>
<evidence type="ECO:0000313" key="3">
    <source>
        <dbReference type="Proteomes" id="UP000241462"/>
    </source>
</evidence>
<accession>A0A2T2ZUG5</accession>
<name>A0A2T2ZUG5_9PEZI</name>
<evidence type="ECO:0008006" key="4">
    <source>
        <dbReference type="Google" id="ProtNLM"/>
    </source>
</evidence>
<gene>
    <name evidence="2" type="ORF">BD289DRAFT_456781</name>
</gene>
<protein>
    <recommendedName>
        <fullName evidence="4">GDP-fucose protein O-fucosyltransferase-domain-containing protein</fullName>
    </recommendedName>
</protein>
<reference evidence="2 3" key="1">
    <citation type="journal article" date="2018" name="Mycol. Prog.">
        <title>Coniella lustricola, a new species from submerged detritus.</title>
        <authorList>
            <person name="Raudabaugh D.B."/>
            <person name="Iturriaga T."/>
            <person name="Carver A."/>
            <person name="Mondo S."/>
            <person name="Pangilinan J."/>
            <person name="Lipzen A."/>
            <person name="He G."/>
            <person name="Amirebrahimi M."/>
            <person name="Grigoriev I.V."/>
            <person name="Miller A.N."/>
        </authorList>
    </citation>
    <scope>NUCLEOTIDE SEQUENCE [LARGE SCALE GENOMIC DNA]</scope>
    <source>
        <strain evidence="2 3">B22-T-1</strain>
    </source>
</reference>
<evidence type="ECO:0000256" key="1">
    <source>
        <dbReference type="SAM" id="MobiDB-lite"/>
    </source>
</evidence>
<proteinExistence type="predicted"/>
<dbReference type="Proteomes" id="UP000241462">
    <property type="component" value="Unassembled WGS sequence"/>
</dbReference>
<dbReference type="CDD" id="cd11296">
    <property type="entry name" value="O-FucT_like"/>
    <property type="match status" value="1"/>
</dbReference>
<organism evidence="2 3">
    <name type="scientific">Coniella lustricola</name>
    <dbReference type="NCBI Taxonomy" id="2025994"/>
    <lineage>
        <taxon>Eukaryota</taxon>
        <taxon>Fungi</taxon>
        <taxon>Dikarya</taxon>
        <taxon>Ascomycota</taxon>
        <taxon>Pezizomycotina</taxon>
        <taxon>Sordariomycetes</taxon>
        <taxon>Sordariomycetidae</taxon>
        <taxon>Diaporthales</taxon>
        <taxon>Schizoparmaceae</taxon>
        <taxon>Coniella</taxon>
    </lineage>
</organism>
<dbReference type="EMBL" id="KZ678675">
    <property type="protein sequence ID" value="PSR77065.1"/>
    <property type="molecule type" value="Genomic_DNA"/>
</dbReference>
<feature type="region of interest" description="Disordered" evidence="1">
    <location>
        <begin position="208"/>
        <end position="236"/>
    </location>
</feature>
<dbReference type="AlphaFoldDB" id="A0A2T2ZUG5"/>
<sequence length="504" mass="55806">MYRPVVGLGFFLSRRTVLAIALTLCLVWAIHYRGPQGIDSVRDFAQLAGSGLGIGSGSGSGLGGGGGWLSSSGSSSSSSSSLSSQKQFVKRMLANDFYPQEYNGSAVRELCGQKAKWQQGIVISCDEIAGGIGNLKMRLLGCARYAIEAGAMLIAPVIHPRLAFDKMQASFGWDVDLPLDYVFDSEHFYATLAHDCPQLRIINETAMRDSQAAPTDNTADTDNTAEPPWPLAIPPKSEAHKLRPNTLVATSMGEHVVTEPRRWRAAFDEWVRSTILDNDALPDTTALSAAWPVRISLDEWVQFSWPNAYDGAAFKNDFGHAARIRLDIRLLAARALHRLYNRIGCRSSPHAPSTNCFLGAHIRTEADAKVEGWDSYETQLLHAREQLSHHNLSVLYVATGTASDVDRLRADLKDLRVAVNETHDESVQVLQKWDLLADADMMLMDTLTWDQMALVDMDIMLRASRFEGIWESSWAWMIALKRHEWAQEPDPYAHGVTFEDGLST</sequence>
<dbReference type="OrthoDB" id="20368at2759"/>